<dbReference type="OrthoDB" id="3903174at2759"/>
<dbReference type="Proteomes" id="UP000714618">
    <property type="component" value="Unassembled WGS sequence"/>
</dbReference>
<dbReference type="AlphaFoldDB" id="A0A9N8JYR7"/>
<organism evidence="1 2">
    <name type="scientific">Aureobasidium mustum</name>
    <dbReference type="NCBI Taxonomy" id="2773714"/>
    <lineage>
        <taxon>Eukaryota</taxon>
        <taxon>Fungi</taxon>
        <taxon>Dikarya</taxon>
        <taxon>Ascomycota</taxon>
        <taxon>Pezizomycotina</taxon>
        <taxon>Dothideomycetes</taxon>
        <taxon>Dothideomycetidae</taxon>
        <taxon>Dothideales</taxon>
        <taxon>Saccotheciaceae</taxon>
        <taxon>Aureobasidium</taxon>
    </lineage>
</organism>
<keyword evidence="2" id="KW-1185">Reference proteome</keyword>
<name>A0A9N8JYR7_9PEZI</name>
<comment type="caution">
    <text evidence="1">The sequence shown here is derived from an EMBL/GenBank/DDBJ whole genome shotgun (WGS) entry which is preliminary data.</text>
</comment>
<reference evidence="1" key="1">
    <citation type="submission" date="2020-06" db="EMBL/GenBank/DDBJ databases">
        <authorList>
            <person name="Onetto C."/>
        </authorList>
    </citation>
    <scope>NUCLEOTIDE SEQUENCE</scope>
</reference>
<gene>
    <name evidence="1" type="ORF">AWRI4233_LOCUS4453</name>
</gene>
<proteinExistence type="predicted"/>
<evidence type="ECO:0000313" key="1">
    <source>
        <dbReference type="EMBL" id="CAD0093933.1"/>
    </source>
</evidence>
<sequence>MTDNRIADWVNDQINLQKQSAMRFTGRHDVLVPGSHATRDIVDFDFHAEMAGFADLEMIQIRRLHVAEKAFVTTAEDGKTDENELVKQAINQMESIMALGHGRITFDNVFVNYDGMLTNLQACANRAYYGGRVEFGNENASGAIESEDPVAADSPQISIQAVWRYKWDKPEARSSLRRVCQSPSDINTGPRPVSWHWRIQHAMVDGEQGVISLHDEISGTAPMVKAIAKYALREPLTKQGNFGTCKIHKWGLHEPNDERPYVGTTRFGESVRELPPPYSE</sequence>
<accession>A0A9N8JYR7</accession>
<dbReference type="EMBL" id="CAIJEO010000005">
    <property type="protein sequence ID" value="CAD0093933.1"/>
    <property type="molecule type" value="Genomic_DNA"/>
</dbReference>
<protein>
    <submittedName>
        <fullName evidence="1">Uncharacterized protein</fullName>
    </submittedName>
</protein>
<evidence type="ECO:0000313" key="2">
    <source>
        <dbReference type="Proteomes" id="UP000714618"/>
    </source>
</evidence>